<dbReference type="AlphaFoldDB" id="A0A9P8LD37"/>
<dbReference type="GO" id="GO:0004827">
    <property type="term" value="F:proline-tRNA ligase activity"/>
    <property type="evidence" value="ECO:0007669"/>
    <property type="project" value="UniProtKB-EC"/>
</dbReference>
<dbReference type="GO" id="GO:0005739">
    <property type="term" value="C:mitochondrion"/>
    <property type="evidence" value="ECO:0007669"/>
    <property type="project" value="TreeGrafter"/>
</dbReference>
<dbReference type="InterPro" id="IPR045864">
    <property type="entry name" value="aa-tRNA-synth_II/BPL/LPL"/>
</dbReference>
<dbReference type="InterPro" id="IPR006195">
    <property type="entry name" value="aa-tRNA-synth_II"/>
</dbReference>
<dbReference type="GO" id="GO:0005524">
    <property type="term" value="F:ATP binding"/>
    <property type="evidence" value="ECO:0007669"/>
    <property type="project" value="UniProtKB-KW"/>
</dbReference>
<keyword evidence="7" id="KW-0030">Aminoacyl-tRNA synthetase</keyword>
<dbReference type="GO" id="GO:0006433">
    <property type="term" value="P:prolyl-tRNA aminoacylation"/>
    <property type="evidence" value="ECO:0007669"/>
    <property type="project" value="InterPro"/>
</dbReference>
<evidence type="ECO:0000256" key="1">
    <source>
        <dbReference type="ARBA" id="ARBA00008226"/>
    </source>
</evidence>
<evidence type="ECO:0000256" key="7">
    <source>
        <dbReference type="ARBA" id="ARBA00023146"/>
    </source>
</evidence>
<organism evidence="12 13">
    <name type="scientific">Trichoglossum hirsutum</name>
    <dbReference type="NCBI Taxonomy" id="265104"/>
    <lineage>
        <taxon>Eukaryota</taxon>
        <taxon>Fungi</taxon>
        <taxon>Dikarya</taxon>
        <taxon>Ascomycota</taxon>
        <taxon>Pezizomycotina</taxon>
        <taxon>Geoglossomycetes</taxon>
        <taxon>Geoglossales</taxon>
        <taxon>Geoglossaceae</taxon>
        <taxon>Trichoglossum</taxon>
    </lineage>
</organism>
<dbReference type="Pfam" id="PF00587">
    <property type="entry name" value="tRNA-synt_2b"/>
    <property type="match status" value="1"/>
</dbReference>
<dbReference type="EMBL" id="JAGHQM010000445">
    <property type="protein sequence ID" value="KAH0561947.1"/>
    <property type="molecule type" value="Genomic_DNA"/>
</dbReference>
<protein>
    <recommendedName>
        <fullName evidence="2">proline--tRNA ligase</fullName>
        <ecNumber evidence="2">6.1.1.15</ecNumber>
    </recommendedName>
    <alternativeName>
        <fullName evidence="8">Prolyl-tRNA synthetase</fullName>
    </alternativeName>
</protein>
<evidence type="ECO:0000256" key="9">
    <source>
        <dbReference type="ARBA" id="ARBA00047671"/>
    </source>
</evidence>
<dbReference type="InterPro" id="IPR050062">
    <property type="entry name" value="Pro-tRNA_synthetase"/>
</dbReference>
<comment type="catalytic activity">
    <reaction evidence="9">
        <text>tRNA(Pro) + L-proline + ATP = L-prolyl-tRNA(Pro) + AMP + diphosphate</text>
        <dbReference type="Rhea" id="RHEA:14305"/>
        <dbReference type="Rhea" id="RHEA-COMP:9700"/>
        <dbReference type="Rhea" id="RHEA-COMP:9702"/>
        <dbReference type="ChEBI" id="CHEBI:30616"/>
        <dbReference type="ChEBI" id="CHEBI:33019"/>
        <dbReference type="ChEBI" id="CHEBI:60039"/>
        <dbReference type="ChEBI" id="CHEBI:78442"/>
        <dbReference type="ChEBI" id="CHEBI:78532"/>
        <dbReference type="ChEBI" id="CHEBI:456215"/>
        <dbReference type="EC" id="6.1.1.15"/>
    </reaction>
</comment>
<evidence type="ECO:0000259" key="11">
    <source>
        <dbReference type="PROSITE" id="PS50862"/>
    </source>
</evidence>
<evidence type="ECO:0000256" key="2">
    <source>
        <dbReference type="ARBA" id="ARBA00012831"/>
    </source>
</evidence>
<evidence type="ECO:0000256" key="4">
    <source>
        <dbReference type="ARBA" id="ARBA00022741"/>
    </source>
</evidence>
<evidence type="ECO:0000313" key="13">
    <source>
        <dbReference type="Proteomes" id="UP000750711"/>
    </source>
</evidence>
<dbReference type="Pfam" id="PF03129">
    <property type="entry name" value="HGTP_anticodon"/>
    <property type="match status" value="1"/>
</dbReference>
<comment type="similarity">
    <text evidence="1">Belongs to the class-II aminoacyl-tRNA synthetase family.</text>
</comment>
<gene>
    <name evidence="12" type="ORF">GP486_003343</name>
</gene>
<evidence type="ECO:0000256" key="5">
    <source>
        <dbReference type="ARBA" id="ARBA00022840"/>
    </source>
</evidence>
<dbReference type="InterPro" id="IPR002316">
    <property type="entry name" value="Pro-tRNA-ligase_IIa"/>
</dbReference>
<accession>A0A9P8LD37</accession>
<keyword evidence="3" id="KW-0436">Ligase</keyword>
<dbReference type="Proteomes" id="UP000750711">
    <property type="component" value="Unassembled WGS sequence"/>
</dbReference>
<dbReference type="PANTHER" id="PTHR42753:SF2">
    <property type="entry name" value="PROLINE--TRNA LIGASE"/>
    <property type="match status" value="1"/>
</dbReference>
<dbReference type="SUPFAM" id="SSF52954">
    <property type="entry name" value="Class II aaRS ABD-related"/>
    <property type="match status" value="1"/>
</dbReference>
<evidence type="ECO:0000256" key="10">
    <source>
        <dbReference type="SAM" id="MobiDB-lite"/>
    </source>
</evidence>
<feature type="region of interest" description="Disordered" evidence="10">
    <location>
        <begin position="174"/>
        <end position="197"/>
    </location>
</feature>
<dbReference type="Gene3D" id="3.30.930.10">
    <property type="entry name" value="Bira Bifunctional Protein, Domain 2"/>
    <property type="match status" value="2"/>
</dbReference>
<evidence type="ECO:0000256" key="6">
    <source>
        <dbReference type="ARBA" id="ARBA00022917"/>
    </source>
</evidence>
<dbReference type="PRINTS" id="PR01046">
    <property type="entry name" value="TRNASYNTHPRO"/>
</dbReference>
<name>A0A9P8LD37_9PEZI</name>
<keyword evidence="6" id="KW-0648">Protein biosynthesis</keyword>
<reference evidence="12" key="1">
    <citation type="submission" date="2021-03" db="EMBL/GenBank/DDBJ databases">
        <title>Comparative genomics and phylogenomic investigation of the class Geoglossomycetes provide insights into ecological specialization and systematics.</title>
        <authorList>
            <person name="Melie T."/>
            <person name="Pirro S."/>
            <person name="Miller A.N."/>
            <person name="Quandt A."/>
        </authorList>
    </citation>
    <scope>NUCLEOTIDE SEQUENCE</scope>
    <source>
        <strain evidence="12">CAQ_001_2017</strain>
    </source>
</reference>
<comment type="caution">
    <text evidence="12">The sequence shown here is derived from an EMBL/GenBank/DDBJ whole genome shotgun (WGS) entry which is preliminary data.</text>
</comment>
<evidence type="ECO:0000256" key="3">
    <source>
        <dbReference type="ARBA" id="ARBA00022598"/>
    </source>
</evidence>
<dbReference type="Gene3D" id="3.40.50.800">
    <property type="entry name" value="Anticodon-binding domain"/>
    <property type="match status" value="1"/>
</dbReference>
<dbReference type="InterPro" id="IPR004154">
    <property type="entry name" value="Anticodon-bd"/>
</dbReference>
<dbReference type="PROSITE" id="PS50862">
    <property type="entry name" value="AA_TRNA_LIGASE_II"/>
    <property type="match status" value="1"/>
</dbReference>
<dbReference type="SUPFAM" id="SSF55681">
    <property type="entry name" value="Class II aaRS and biotin synthetases"/>
    <property type="match status" value="1"/>
</dbReference>
<evidence type="ECO:0000313" key="12">
    <source>
        <dbReference type="EMBL" id="KAH0561947.1"/>
    </source>
</evidence>
<evidence type="ECO:0000256" key="8">
    <source>
        <dbReference type="ARBA" id="ARBA00029731"/>
    </source>
</evidence>
<keyword evidence="5" id="KW-0067">ATP-binding</keyword>
<dbReference type="EC" id="6.1.1.15" evidence="2"/>
<dbReference type="PANTHER" id="PTHR42753">
    <property type="entry name" value="MITOCHONDRIAL RIBOSOME PROTEIN L39/PROLYL-TRNA LIGASE FAMILY MEMBER"/>
    <property type="match status" value="1"/>
</dbReference>
<keyword evidence="13" id="KW-1185">Reference proteome</keyword>
<dbReference type="InterPro" id="IPR036621">
    <property type="entry name" value="Anticodon-bd_dom_sf"/>
</dbReference>
<keyword evidence="4" id="KW-0547">Nucleotide-binding</keyword>
<proteinExistence type="inferred from homology"/>
<dbReference type="InterPro" id="IPR002314">
    <property type="entry name" value="aa-tRNA-synt_IIb"/>
</dbReference>
<sequence>MIYGINREGWKSVARRKESRYLLSPTHEEEITSLVDSVIKSYKELPLRLYQISRKYRDERRPRQGLLRAREFVMKDLYTFDYTPSLALETYNTIRKVYADFFDEFKIPYLVAEADAGNIGGTLSHEFHFPNSRGEDHVVSCNNCDYIANEELAESRVQNLAKLKDTDSRFQDSSTVVSEDLETSVEKRSRHPPESEQDPFHIDVAIWTGITQDKLSLVNAFYPCKSLPYRPRPTKPNEVNIHAIKSIVPDLDAGTENPIDLWRTNFQQFMQDDNASVPVDKGYSKIINIFDYRLPSIFAGSTFSNHADFPLSAHLPSYFDKHIPTTSVTQHPTKAGPLDLLRIKSGDPCPRCPDGQLKTQKAVELGHTFFLGNRYSKPLGASVTVPAEYLSEHGGIDNRIDTKSIDDEARSASSRRSISGNEVEFQMGCHGIGISRMIGAIADTLADEKGLNWPRVIAPFEVIVIPSRGLEKDAADIYDVLVANNKAEERVLPSPELNNQAAHIDAILDDRQRDLAWKLRDADLIGIPIVVILGRAWRSDKKCEVKCRRLAGLTTEVRADELAGVVSSLLAQM</sequence>
<feature type="compositionally biased region" description="Basic and acidic residues" evidence="10">
    <location>
        <begin position="184"/>
        <end position="197"/>
    </location>
</feature>
<feature type="domain" description="Aminoacyl-transfer RNA synthetases class-II family profile" evidence="11">
    <location>
        <begin position="1"/>
        <end position="454"/>
    </location>
</feature>